<evidence type="ECO:0000256" key="9">
    <source>
        <dbReference type="PROSITE-ProRule" id="PRU01091"/>
    </source>
</evidence>
<dbReference type="PROSITE" id="PS50110">
    <property type="entry name" value="RESPONSE_REGULATORY"/>
    <property type="match status" value="1"/>
</dbReference>
<evidence type="ECO:0000313" key="14">
    <source>
        <dbReference type="Proteomes" id="UP000054691"/>
    </source>
</evidence>
<dbReference type="InterPro" id="IPR036388">
    <property type="entry name" value="WH-like_DNA-bd_sf"/>
</dbReference>
<dbReference type="FunFam" id="1.10.10.10:FF:000099">
    <property type="entry name" value="Two-component system response regulator TorR"/>
    <property type="match status" value="1"/>
</dbReference>
<accession>A0A378IZ28</accession>
<dbReference type="GO" id="GO:0000976">
    <property type="term" value="F:transcription cis-regulatory region binding"/>
    <property type="evidence" value="ECO:0007669"/>
    <property type="project" value="TreeGrafter"/>
</dbReference>
<evidence type="ECO:0000313" key="15">
    <source>
        <dbReference type="Proteomes" id="UP000254476"/>
    </source>
</evidence>
<evidence type="ECO:0000313" key="12">
    <source>
        <dbReference type="EMBL" id="KTD11796.1"/>
    </source>
</evidence>
<keyword evidence="14" id="KW-1185">Reference proteome</keyword>
<dbReference type="STRING" id="45066.Lgra_1254"/>
<dbReference type="Gene3D" id="3.40.50.2300">
    <property type="match status" value="1"/>
</dbReference>
<reference evidence="13 15" key="2">
    <citation type="submission" date="2018-06" db="EMBL/GenBank/DDBJ databases">
        <authorList>
            <consortium name="Pathogen Informatics"/>
            <person name="Doyle S."/>
        </authorList>
    </citation>
    <scope>NUCLEOTIDE SEQUENCE [LARGE SCALE GENOMIC DNA]</scope>
    <source>
        <strain evidence="13 15">NCTC12388</strain>
    </source>
</reference>
<dbReference type="PANTHER" id="PTHR48111">
    <property type="entry name" value="REGULATOR OF RPOS"/>
    <property type="match status" value="1"/>
</dbReference>
<dbReference type="AlphaFoldDB" id="A0A378IZ28"/>
<evidence type="ECO:0000256" key="1">
    <source>
        <dbReference type="ARBA" id="ARBA00004496"/>
    </source>
</evidence>
<organism evidence="13 15">
    <name type="scientific">Legionella gratiana</name>
    <dbReference type="NCBI Taxonomy" id="45066"/>
    <lineage>
        <taxon>Bacteria</taxon>
        <taxon>Pseudomonadati</taxon>
        <taxon>Pseudomonadota</taxon>
        <taxon>Gammaproteobacteria</taxon>
        <taxon>Legionellales</taxon>
        <taxon>Legionellaceae</taxon>
        <taxon>Legionella</taxon>
    </lineage>
</organism>
<dbReference type="InterPro" id="IPR001789">
    <property type="entry name" value="Sig_transdc_resp-reg_receiver"/>
</dbReference>
<reference evidence="12 14" key="1">
    <citation type="submission" date="2015-11" db="EMBL/GenBank/DDBJ databases">
        <title>Genomic analysis of 38 Legionella species identifies large and diverse effector repertoires.</title>
        <authorList>
            <person name="Burstein D."/>
            <person name="Amaro F."/>
            <person name="Zusman T."/>
            <person name="Lifshitz Z."/>
            <person name="Cohen O."/>
            <person name="Gilbert J.A."/>
            <person name="Pupko T."/>
            <person name="Shuman H.A."/>
            <person name="Segal G."/>
        </authorList>
    </citation>
    <scope>NUCLEOTIDE SEQUENCE [LARGE SCALE GENOMIC DNA]</scope>
    <source>
        <strain evidence="12 14">Lyon 8420412</strain>
    </source>
</reference>
<feature type="domain" description="OmpR/PhoB-type" evidence="11">
    <location>
        <begin position="129"/>
        <end position="228"/>
    </location>
</feature>
<gene>
    <name evidence="13" type="primary">lrpR_1</name>
    <name evidence="12" type="synonym">cpxR_2</name>
    <name evidence="12" type="ORF">Lgra_1254</name>
    <name evidence="13" type="ORF">NCTC12388_00030</name>
</gene>
<protein>
    <submittedName>
        <fullName evidence="12">Transcriptional regulatory protein CpxR</fullName>
    </submittedName>
    <submittedName>
        <fullName evidence="13">Two component system DNA-binding response regulator</fullName>
    </submittedName>
</protein>
<feature type="domain" description="Response regulatory" evidence="10">
    <location>
        <begin position="7"/>
        <end position="120"/>
    </location>
</feature>
<dbReference type="SMART" id="SM00862">
    <property type="entry name" value="Trans_reg_C"/>
    <property type="match status" value="1"/>
</dbReference>
<keyword evidence="2" id="KW-0963">Cytoplasm</keyword>
<dbReference type="SUPFAM" id="SSF52172">
    <property type="entry name" value="CheY-like"/>
    <property type="match status" value="1"/>
</dbReference>
<feature type="DNA-binding region" description="OmpR/PhoB-type" evidence="9">
    <location>
        <begin position="129"/>
        <end position="228"/>
    </location>
</feature>
<dbReference type="Proteomes" id="UP000054691">
    <property type="component" value="Unassembled WGS sequence"/>
</dbReference>
<keyword evidence="5" id="KW-0805">Transcription regulation</keyword>
<dbReference type="SMART" id="SM00448">
    <property type="entry name" value="REC"/>
    <property type="match status" value="1"/>
</dbReference>
<keyword evidence="3 8" id="KW-0597">Phosphoprotein</keyword>
<sequence length="234" mass="26670">METMKANILLVEDNLKLVKYLKKMLTDEGYDIATESRGDSAVYRIIREQPDLVILDIMLPGMNGEQICETVRDEYHGKILMLTALNTAQNEVTSLKLGADDYITKPVKEEVLKARIVALLRRPNLIVAPKKIQFDNLFIDLIKKSVSYSGKLIDLSPSEYELLTLLAKNADTVLSRDNIAYALRGREYDGVDRSIDLKISRLRKILGDNVDHPYRIKTIYGKGYLFLSDSWNDK</sequence>
<dbReference type="InterPro" id="IPR039420">
    <property type="entry name" value="WalR-like"/>
</dbReference>
<dbReference type="EMBL" id="LNYE01000020">
    <property type="protein sequence ID" value="KTD11796.1"/>
    <property type="molecule type" value="Genomic_DNA"/>
</dbReference>
<dbReference type="GO" id="GO:0000156">
    <property type="term" value="F:phosphorelay response regulator activity"/>
    <property type="evidence" value="ECO:0007669"/>
    <property type="project" value="TreeGrafter"/>
</dbReference>
<dbReference type="Gene3D" id="6.10.250.690">
    <property type="match status" value="1"/>
</dbReference>
<dbReference type="GO" id="GO:0032993">
    <property type="term" value="C:protein-DNA complex"/>
    <property type="evidence" value="ECO:0007669"/>
    <property type="project" value="TreeGrafter"/>
</dbReference>
<evidence type="ECO:0000256" key="7">
    <source>
        <dbReference type="ARBA" id="ARBA00023163"/>
    </source>
</evidence>
<keyword evidence="7" id="KW-0804">Transcription</keyword>
<dbReference type="InterPro" id="IPR001867">
    <property type="entry name" value="OmpR/PhoB-type_DNA-bd"/>
</dbReference>
<evidence type="ECO:0000256" key="4">
    <source>
        <dbReference type="ARBA" id="ARBA00023012"/>
    </source>
</evidence>
<evidence type="ECO:0000256" key="5">
    <source>
        <dbReference type="ARBA" id="ARBA00023015"/>
    </source>
</evidence>
<dbReference type="GO" id="GO:0006355">
    <property type="term" value="P:regulation of DNA-templated transcription"/>
    <property type="evidence" value="ECO:0007669"/>
    <property type="project" value="InterPro"/>
</dbReference>
<dbReference type="Pfam" id="PF00072">
    <property type="entry name" value="Response_reg"/>
    <property type="match status" value="1"/>
</dbReference>
<name>A0A378IZ28_9GAMM</name>
<dbReference type="Gene3D" id="1.10.10.10">
    <property type="entry name" value="Winged helix-like DNA-binding domain superfamily/Winged helix DNA-binding domain"/>
    <property type="match status" value="1"/>
</dbReference>
<evidence type="ECO:0000256" key="6">
    <source>
        <dbReference type="ARBA" id="ARBA00023125"/>
    </source>
</evidence>
<proteinExistence type="predicted"/>
<dbReference type="Proteomes" id="UP000254476">
    <property type="component" value="Unassembled WGS sequence"/>
</dbReference>
<comment type="subcellular location">
    <subcellularLocation>
        <location evidence="1">Cytoplasm</location>
    </subcellularLocation>
</comment>
<dbReference type="EMBL" id="UGOB01000001">
    <property type="protein sequence ID" value="STX40734.1"/>
    <property type="molecule type" value="Genomic_DNA"/>
</dbReference>
<dbReference type="Pfam" id="PF00486">
    <property type="entry name" value="Trans_reg_C"/>
    <property type="match status" value="1"/>
</dbReference>
<evidence type="ECO:0000256" key="8">
    <source>
        <dbReference type="PROSITE-ProRule" id="PRU00169"/>
    </source>
</evidence>
<dbReference type="FunFam" id="3.40.50.2300:FF:000001">
    <property type="entry name" value="DNA-binding response regulator PhoB"/>
    <property type="match status" value="1"/>
</dbReference>
<evidence type="ECO:0000259" key="11">
    <source>
        <dbReference type="PROSITE" id="PS51755"/>
    </source>
</evidence>
<keyword evidence="4" id="KW-0902">Two-component regulatory system</keyword>
<evidence type="ECO:0000256" key="3">
    <source>
        <dbReference type="ARBA" id="ARBA00022553"/>
    </source>
</evidence>
<dbReference type="InterPro" id="IPR011006">
    <property type="entry name" value="CheY-like_superfamily"/>
</dbReference>
<evidence type="ECO:0000313" key="13">
    <source>
        <dbReference type="EMBL" id="STX40734.1"/>
    </source>
</evidence>
<evidence type="ECO:0000256" key="2">
    <source>
        <dbReference type="ARBA" id="ARBA00022490"/>
    </source>
</evidence>
<dbReference type="CDD" id="cd00383">
    <property type="entry name" value="trans_reg_C"/>
    <property type="match status" value="1"/>
</dbReference>
<dbReference type="PROSITE" id="PS51755">
    <property type="entry name" value="OMPR_PHOB"/>
    <property type="match status" value="1"/>
</dbReference>
<evidence type="ECO:0000259" key="10">
    <source>
        <dbReference type="PROSITE" id="PS50110"/>
    </source>
</evidence>
<keyword evidence="6 9" id="KW-0238">DNA-binding</keyword>
<dbReference type="GO" id="GO:0005829">
    <property type="term" value="C:cytosol"/>
    <property type="evidence" value="ECO:0007669"/>
    <property type="project" value="TreeGrafter"/>
</dbReference>
<dbReference type="PANTHER" id="PTHR48111:SF47">
    <property type="entry name" value="TRANSCRIPTIONAL REGULATORY PROTEIN RSTA"/>
    <property type="match status" value="1"/>
</dbReference>
<feature type="modified residue" description="4-aspartylphosphate" evidence="8">
    <location>
        <position position="56"/>
    </location>
</feature>